<keyword evidence="1" id="KW-0472">Membrane</keyword>
<gene>
    <name evidence="2" type="ORF">A9Q84_13655</name>
</gene>
<feature type="transmembrane region" description="Helical" evidence="1">
    <location>
        <begin position="43"/>
        <end position="63"/>
    </location>
</feature>
<keyword evidence="1" id="KW-0812">Transmembrane</keyword>
<dbReference type="Proteomes" id="UP000196531">
    <property type="component" value="Unassembled WGS sequence"/>
</dbReference>
<protein>
    <submittedName>
        <fullName evidence="2">Uncharacterized protein</fullName>
    </submittedName>
</protein>
<name>A0A1Y5F9B5_9BACT</name>
<proteinExistence type="predicted"/>
<dbReference type="AlphaFoldDB" id="A0A1Y5F9B5"/>
<accession>A0A1Y5F9B5</accession>
<organism evidence="2 3">
    <name type="scientific">Halobacteriovorax marinus</name>
    <dbReference type="NCBI Taxonomy" id="97084"/>
    <lineage>
        <taxon>Bacteria</taxon>
        <taxon>Pseudomonadati</taxon>
        <taxon>Bdellovibrionota</taxon>
        <taxon>Bacteriovoracia</taxon>
        <taxon>Bacteriovoracales</taxon>
        <taxon>Halobacteriovoraceae</taxon>
        <taxon>Halobacteriovorax</taxon>
    </lineage>
</organism>
<dbReference type="EMBL" id="MAAO01000006">
    <property type="protein sequence ID" value="OUR97365.1"/>
    <property type="molecule type" value="Genomic_DNA"/>
</dbReference>
<reference evidence="3" key="1">
    <citation type="journal article" date="2017" name="Proc. Natl. Acad. Sci. U.S.A.">
        <title>Simulation of Deepwater Horizon oil plume reveals substrate specialization within a complex community of hydrocarbon-degraders.</title>
        <authorList>
            <person name="Hu P."/>
            <person name="Dubinsky E.A."/>
            <person name="Probst A.J."/>
            <person name="Wang J."/>
            <person name="Sieber C.M.K."/>
            <person name="Tom L.M."/>
            <person name="Gardinali P."/>
            <person name="Banfield J.F."/>
            <person name="Atlas R.M."/>
            <person name="Andersen G.L."/>
        </authorList>
    </citation>
    <scope>NUCLEOTIDE SEQUENCE [LARGE SCALE GENOMIC DNA]</scope>
</reference>
<evidence type="ECO:0000256" key="1">
    <source>
        <dbReference type="SAM" id="Phobius"/>
    </source>
</evidence>
<feature type="transmembrane region" description="Helical" evidence="1">
    <location>
        <begin position="75"/>
        <end position="100"/>
    </location>
</feature>
<comment type="caution">
    <text evidence="2">The sequence shown here is derived from an EMBL/GenBank/DDBJ whole genome shotgun (WGS) entry which is preliminary data.</text>
</comment>
<sequence length="171" mass="19262">MKSKGRNCFKLARLLMDFLTPFLFILLISLGSADKLDVEMGVYPYLLSIGLVVVALYIFYTFVERKLQSKYSFNNDVIVAVSLFKNALLLCSILLVAGVVSDFSAYGEWKLVVGDGQDIVKSMKCSNLKENIKKIDSYKKGLQDANNKNELYLDSLNIKLQTYLKNCSADQ</sequence>
<keyword evidence="1" id="KW-1133">Transmembrane helix</keyword>
<evidence type="ECO:0000313" key="2">
    <source>
        <dbReference type="EMBL" id="OUR97365.1"/>
    </source>
</evidence>
<evidence type="ECO:0000313" key="3">
    <source>
        <dbReference type="Proteomes" id="UP000196531"/>
    </source>
</evidence>